<dbReference type="AlphaFoldDB" id="A0A370QJK8"/>
<dbReference type="Proteomes" id="UP000255317">
    <property type="component" value="Unassembled WGS sequence"/>
</dbReference>
<dbReference type="OrthoDB" id="1091582at2"/>
<gene>
    <name evidence="1" type="ORF">C8D94_101393</name>
</gene>
<accession>A0A370QJK8</accession>
<evidence type="ECO:0000313" key="2">
    <source>
        <dbReference type="Proteomes" id="UP000255317"/>
    </source>
</evidence>
<organism evidence="1 2">
    <name type="scientific">Marinirhabdus gelatinilytica</name>
    <dbReference type="NCBI Taxonomy" id="1703343"/>
    <lineage>
        <taxon>Bacteria</taxon>
        <taxon>Pseudomonadati</taxon>
        <taxon>Bacteroidota</taxon>
        <taxon>Flavobacteriia</taxon>
        <taxon>Flavobacteriales</taxon>
        <taxon>Flavobacteriaceae</taxon>
    </lineage>
</organism>
<dbReference type="EMBL" id="QRAO01000001">
    <property type="protein sequence ID" value="RDK88519.1"/>
    <property type="molecule type" value="Genomic_DNA"/>
</dbReference>
<name>A0A370QJK8_9FLAO</name>
<sequence>MVLKNVLQEIESEYAVESIILSDGTPVWPLLRQAIYFKIQQKKVQYSNKLRTRNKKQLLKNFFYGFPHVFQLKKFQFIFFNNTDKRVLINNTYFDIFQDAWADKVGQRKSFFIEWAKQAHLPKDRVHSENVTSDLPFKLVVGIVSKFKTISIKNEHLLKEILTQQGISFDYSKELKSKLAEISVFSRLFKIMEPKAIFVLSSFTKIGVVRAAKQLAIPVFEPQHGFIGDTHPFYHALKKFPDFYPDVLLSFGASEKIINKRTLVFSSENIIPTGSLQLDLVQERALPDKLKELKAKYRLLFCVTLQAIKDKEILSWVEGQAKSNKDWLFIVKPKQPNFTLSLYTSTANVITLSEISTYDVLKASDYNITIFSTTVIEGIFLKAKPLLYNVDDLPKKYFDLSTSTIALINNGEPITEKHLDKKGNFTTPYFVSGYFKNVESASLCF</sequence>
<proteinExistence type="predicted"/>
<reference evidence="1 2" key="1">
    <citation type="submission" date="2018-07" db="EMBL/GenBank/DDBJ databases">
        <title>Genomic Encyclopedia of Type Strains, Phase IV (KMG-IV): sequencing the most valuable type-strain genomes for metagenomic binning, comparative biology and taxonomic classification.</title>
        <authorList>
            <person name="Goeker M."/>
        </authorList>
    </citation>
    <scope>NUCLEOTIDE SEQUENCE [LARGE SCALE GENOMIC DNA]</scope>
    <source>
        <strain evidence="1 2">DSM 101478</strain>
    </source>
</reference>
<keyword evidence="2" id="KW-1185">Reference proteome</keyword>
<evidence type="ECO:0000313" key="1">
    <source>
        <dbReference type="EMBL" id="RDK88519.1"/>
    </source>
</evidence>
<protein>
    <submittedName>
        <fullName evidence="1">Uncharacterized protein</fullName>
    </submittedName>
</protein>
<comment type="caution">
    <text evidence="1">The sequence shown here is derived from an EMBL/GenBank/DDBJ whole genome shotgun (WGS) entry which is preliminary data.</text>
</comment>
<dbReference type="RefSeq" id="WP_115122216.1">
    <property type="nucleotide sequence ID" value="NZ_QRAO01000001.1"/>
</dbReference>